<dbReference type="Proteomes" id="UP000317944">
    <property type="component" value="Unassembled WGS sequence"/>
</dbReference>
<dbReference type="CDD" id="cd01012">
    <property type="entry name" value="YcaC_related"/>
    <property type="match status" value="1"/>
</dbReference>
<accession>A0A544UBY4</accession>
<dbReference type="PANTHER" id="PTHR14119">
    <property type="entry name" value="HYDROLASE"/>
    <property type="match status" value="1"/>
</dbReference>
<dbReference type="SUPFAM" id="SSF52499">
    <property type="entry name" value="Isochorismatase-like hydrolases"/>
    <property type="match status" value="1"/>
</dbReference>
<dbReference type="RefSeq" id="WP_142509822.1">
    <property type="nucleotide sequence ID" value="NZ_SADV01000016.1"/>
</dbReference>
<sequence length="179" mass="19778">MFTIEEACLVVVDVQGKLATIVDESEAVIENVAKLVQAMQVLEVPILWLEQNPSRLGGTALNIAQHIQGQQPIAKMAFSACQEQEFVDAMKASGRSQFIVTGIETHICVYQTAIQLKEQGFEVEVVADAVSSRTKANKEIGLEKMKALGILPTSMEMILYELLQRADHPHFKTVLQLVK</sequence>
<dbReference type="PANTHER" id="PTHR14119:SF3">
    <property type="entry name" value="ISOCHORISMATASE DOMAIN-CONTAINING PROTEIN 2"/>
    <property type="match status" value="1"/>
</dbReference>
<dbReference type="InterPro" id="IPR000868">
    <property type="entry name" value="Isochorismatase-like_dom"/>
</dbReference>
<comment type="caution">
    <text evidence="2">The sequence shown here is derived from an EMBL/GenBank/DDBJ whole genome shotgun (WGS) entry which is preliminary data.</text>
</comment>
<dbReference type="InterPro" id="IPR036380">
    <property type="entry name" value="Isochorismatase-like_sf"/>
</dbReference>
<proteinExistence type="predicted"/>
<dbReference type="Gene3D" id="3.40.50.850">
    <property type="entry name" value="Isochorismatase-like"/>
    <property type="match status" value="1"/>
</dbReference>
<dbReference type="OrthoDB" id="9789777at2"/>
<dbReference type="AlphaFoldDB" id="A0A544UBY4"/>
<dbReference type="InterPro" id="IPR050993">
    <property type="entry name" value="Isochorismatase_domain"/>
</dbReference>
<evidence type="ECO:0000313" key="2">
    <source>
        <dbReference type="EMBL" id="TQR29858.1"/>
    </source>
</evidence>
<dbReference type="GO" id="GO:0016787">
    <property type="term" value="F:hydrolase activity"/>
    <property type="evidence" value="ECO:0007669"/>
    <property type="project" value="UniProtKB-KW"/>
</dbReference>
<protein>
    <submittedName>
        <fullName evidence="2">Hydrolase</fullName>
    </submittedName>
</protein>
<keyword evidence="2" id="KW-0378">Hydrolase</keyword>
<dbReference type="Pfam" id="PF00857">
    <property type="entry name" value="Isochorismatase"/>
    <property type="match status" value="1"/>
</dbReference>
<feature type="domain" description="Isochorismatase-like" evidence="1">
    <location>
        <begin position="8"/>
        <end position="155"/>
    </location>
</feature>
<evidence type="ECO:0000313" key="3">
    <source>
        <dbReference type="Proteomes" id="UP000317944"/>
    </source>
</evidence>
<reference evidence="2 3" key="1">
    <citation type="submission" date="2018-03" db="EMBL/GenBank/DDBJ databases">
        <title>Aerobic endospore-forming bacteria genome sequencing and assembly.</title>
        <authorList>
            <person name="Cavalcante D.A."/>
            <person name="Driks A."/>
            <person name="Putonti C."/>
            <person name="De-Souza M.T."/>
        </authorList>
    </citation>
    <scope>NUCLEOTIDE SEQUENCE [LARGE SCALE GENOMIC DNA]</scope>
    <source>
        <strain evidence="2 3">SDF0037</strain>
    </source>
</reference>
<organism evidence="2 3">
    <name type="scientific">Lysinibacillus sphaericus</name>
    <name type="common">Bacillus sphaericus</name>
    <dbReference type="NCBI Taxonomy" id="1421"/>
    <lineage>
        <taxon>Bacteria</taxon>
        <taxon>Bacillati</taxon>
        <taxon>Bacillota</taxon>
        <taxon>Bacilli</taxon>
        <taxon>Bacillales</taxon>
        <taxon>Bacillaceae</taxon>
        <taxon>Lysinibacillus</taxon>
    </lineage>
</organism>
<dbReference type="EMBL" id="SADV01000016">
    <property type="protein sequence ID" value="TQR29858.1"/>
    <property type="molecule type" value="Genomic_DNA"/>
</dbReference>
<gene>
    <name evidence="2" type="ORF">C7Y47_16765</name>
</gene>
<evidence type="ECO:0000259" key="1">
    <source>
        <dbReference type="Pfam" id="PF00857"/>
    </source>
</evidence>
<name>A0A544UBY4_LYSSH</name>